<evidence type="ECO:0000313" key="3">
    <source>
        <dbReference type="Proteomes" id="UP000295560"/>
    </source>
</evidence>
<keyword evidence="3" id="KW-1185">Reference proteome</keyword>
<keyword evidence="1 2" id="KW-0456">Lyase</keyword>
<dbReference type="EMBL" id="SMFZ01000002">
    <property type="protein sequence ID" value="TCK21630.1"/>
    <property type="molecule type" value="Genomic_DNA"/>
</dbReference>
<dbReference type="Gene3D" id="1.10.275.10">
    <property type="entry name" value="Fumarase/aspartase (N-terminal domain)"/>
    <property type="match status" value="1"/>
</dbReference>
<dbReference type="AlphaFoldDB" id="A0A4R1HMR9"/>
<proteinExistence type="predicted"/>
<dbReference type="RefSeq" id="WP_165922510.1">
    <property type="nucleotide sequence ID" value="NZ_SMFZ01000002.1"/>
</dbReference>
<evidence type="ECO:0000313" key="2">
    <source>
        <dbReference type="EMBL" id="TCK21630.1"/>
    </source>
</evidence>
<dbReference type="GO" id="GO:0016841">
    <property type="term" value="F:ammonia-lyase activity"/>
    <property type="evidence" value="ECO:0007669"/>
    <property type="project" value="UniProtKB-ARBA"/>
</dbReference>
<protein>
    <submittedName>
        <fullName evidence="2">Histidine ammonia-lyase</fullName>
    </submittedName>
</protein>
<dbReference type="InterPro" id="IPR024083">
    <property type="entry name" value="Fumarase/histidase_N"/>
</dbReference>
<evidence type="ECO:0000256" key="1">
    <source>
        <dbReference type="ARBA" id="ARBA00023239"/>
    </source>
</evidence>
<dbReference type="Gene3D" id="1.20.200.10">
    <property type="entry name" value="Fumarase/aspartase (Central domain)"/>
    <property type="match status" value="1"/>
</dbReference>
<dbReference type="InterPro" id="IPR001106">
    <property type="entry name" value="Aromatic_Lyase"/>
</dbReference>
<gene>
    <name evidence="2" type="ORF">EV378_5619</name>
</gene>
<dbReference type="SUPFAM" id="SSF48557">
    <property type="entry name" value="L-aspartase-like"/>
    <property type="match status" value="1"/>
</dbReference>
<dbReference type="CDD" id="cd00332">
    <property type="entry name" value="PAL-HAL"/>
    <property type="match status" value="1"/>
</dbReference>
<accession>A0A4R1HMR9</accession>
<reference evidence="2 3" key="1">
    <citation type="submission" date="2019-03" db="EMBL/GenBank/DDBJ databases">
        <title>Sequencing the genomes of 1000 actinobacteria strains.</title>
        <authorList>
            <person name="Klenk H.-P."/>
        </authorList>
    </citation>
    <scope>NUCLEOTIDE SEQUENCE [LARGE SCALE GENOMIC DNA]</scope>
    <source>
        <strain evidence="2 3">DSM 44969</strain>
    </source>
</reference>
<name>A0A4R1HMR9_PSEEN</name>
<dbReference type="InterPro" id="IPR008948">
    <property type="entry name" value="L-Aspartase-like"/>
</dbReference>
<dbReference type="Proteomes" id="UP000295560">
    <property type="component" value="Unassembled WGS sequence"/>
</dbReference>
<comment type="caution">
    <text evidence="2">The sequence shown here is derived from an EMBL/GenBank/DDBJ whole genome shotgun (WGS) entry which is preliminary data.</text>
</comment>
<dbReference type="Pfam" id="PF00221">
    <property type="entry name" value="Lyase_aromatic"/>
    <property type="match status" value="1"/>
</dbReference>
<sequence>MTAPVACGVELGLDDVCAVARDRAPVELAPGVEERLRAERNAVDAVVDGGVPAYGVTTGLGPRSGYALTRDELAAFSLRTIRGRVNAVGEPLPTDTVRAAMLLRLGGIARGGSGASPAVARQLAGMLNAGVHPVVPRTGSIGAADLCQLAHVGEVVIGEGRAELSGEILDGAEALRRAGLEPLTPGPKDGLVLCTTNAVTAAIAALALADAEDALIAAQAVVSVTYEGFRANVSPLDPRAQAARPSPGSPEAAAHLLTLLRGGRLTDPAAARRVQDPISIRCASQVHGALASTLDTVRPALDAEINGSGDNPLVRDDGTIASTGNFHTPALALVLDTLALALHRTASLSVQRMQRLLTGRLSGLPDDLSAVGPGSSGFGPLLKIGQALLTEIRHRATPVSLDSPSGADGVEDDASNASYAAARLPGMLRRFRLVLAVEALAATQAVELAAPAALGDGPSLVTRAVREAAAPLTDDRASSQDVERVAATALGPDLIAAVRTLDPAYRRGGR</sequence>
<dbReference type="PANTHER" id="PTHR10362">
    <property type="entry name" value="HISTIDINE AMMONIA-LYASE"/>
    <property type="match status" value="1"/>
</dbReference>
<organism evidence="2 3">
    <name type="scientific">Pseudonocardia endophytica</name>
    <dbReference type="NCBI Taxonomy" id="401976"/>
    <lineage>
        <taxon>Bacteria</taxon>
        <taxon>Bacillati</taxon>
        <taxon>Actinomycetota</taxon>
        <taxon>Actinomycetes</taxon>
        <taxon>Pseudonocardiales</taxon>
        <taxon>Pseudonocardiaceae</taxon>
        <taxon>Pseudonocardia</taxon>
    </lineage>
</organism>